<sequence>MAGRAPGLSPDSRCAAFQTGLPPDDRFRKGSPTRGRQAAEVFPDDPLSAEQSMPSQAPALPKVIPFITPRRGEAMDPAIRIRAVPCRHPMPKLGYTLEEPEDRDPEGVLWARTLENPVVNGEREGAPRWSDVHPLRQRRTMMLLRCQVGDCPATRPDGSRLFLFAESTGMPDGEPMLTAKPPVCERHALVAARLCPMLGPDPYAVVVKRARLFGVSGVRYEYTLRGPRVVEESHDDPVPYGTFPHQNWILATQMWRQLHDYRTCRLSDLGLAS</sequence>
<name>A0A7K0CD90_9ACTN</name>
<evidence type="ECO:0000313" key="3">
    <source>
        <dbReference type="Proteomes" id="UP000466345"/>
    </source>
</evidence>
<dbReference type="Proteomes" id="UP000466345">
    <property type="component" value="Unassembled WGS sequence"/>
</dbReference>
<evidence type="ECO:0000313" key="2">
    <source>
        <dbReference type="EMBL" id="MQY11447.1"/>
    </source>
</evidence>
<gene>
    <name evidence="2" type="ORF">SRB5_15650</name>
</gene>
<organism evidence="2 3">
    <name type="scientific">Streptomyces smaragdinus</name>
    <dbReference type="NCBI Taxonomy" id="2585196"/>
    <lineage>
        <taxon>Bacteria</taxon>
        <taxon>Bacillati</taxon>
        <taxon>Actinomycetota</taxon>
        <taxon>Actinomycetes</taxon>
        <taxon>Kitasatosporales</taxon>
        <taxon>Streptomycetaceae</taxon>
        <taxon>Streptomyces</taxon>
    </lineage>
</organism>
<protein>
    <submittedName>
        <fullName evidence="2">Uncharacterized protein</fullName>
    </submittedName>
</protein>
<dbReference type="AlphaFoldDB" id="A0A7K0CD90"/>
<comment type="caution">
    <text evidence="2">The sequence shown here is derived from an EMBL/GenBank/DDBJ whole genome shotgun (WGS) entry which is preliminary data.</text>
</comment>
<feature type="region of interest" description="Disordered" evidence="1">
    <location>
        <begin position="1"/>
        <end position="62"/>
    </location>
</feature>
<dbReference type="EMBL" id="WEGJ01000003">
    <property type="protein sequence ID" value="MQY11447.1"/>
    <property type="molecule type" value="Genomic_DNA"/>
</dbReference>
<proteinExistence type="predicted"/>
<accession>A0A7K0CD90</accession>
<reference evidence="2 3" key="1">
    <citation type="submission" date="2019-10" db="EMBL/GenBank/DDBJ databases">
        <title>Streptomyces smaragdinus sp. nov. and Streptomyces fabii sp. nov., isolated from the gut of fungus growing-termite Macrotermes natalensis.</title>
        <authorList>
            <person name="Schwitalla J."/>
            <person name="Benndorf R."/>
            <person name="Martin K."/>
            <person name="De Beer W."/>
            <person name="Kaster A.-K."/>
            <person name="Vollmers J."/>
            <person name="Poulsen M."/>
            <person name="Beemelmanns C."/>
        </authorList>
    </citation>
    <scope>NUCLEOTIDE SEQUENCE [LARGE SCALE GENOMIC DNA]</scope>
    <source>
        <strain evidence="2 3">RB5</strain>
    </source>
</reference>
<keyword evidence="3" id="KW-1185">Reference proteome</keyword>
<evidence type="ECO:0000256" key="1">
    <source>
        <dbReference type="SAM" id="MobiDB-lite"/>
    </source>
</evidence>
<dbReference type="OrthoDB" id="3689934at2"/>
<dbReference type="RefSeq" id="WP_153450699.1">
    <property type="nucleotide sequence ID" value="NZ_WEGJ01000003.1"/>
</dbReference>